<dbReference type="OrthoDB" id="374045at2759"/>
<comment type="caution">
    <text evidence="2">The sequence shown here is derived from an EMBL/GenBank/DDBJ whole genome shotgun (WGS) entry which is preliminary data.</text>
</comment>
<dbReference type="EMBL" id="JAAIUW010000012">
    <property type="protein sequence ID" value="KAF7806023.1"/>
    <property type="molecule type" value="Genomic_DNA"/>
</dbReference>
<proteinExistence type="predicted"/>
<evidence type="ECO:0000313" key="2">
    <source>
        <dbReference type="EMBL" id="KAF7806023.1"/>
    </source>
</evidence>
<dbReference type="FunFam" id="3.90.1640.10:FF:000010">
    <property type="entry name" value="Uncharacterized protein"/>
    <property type="match status" value="1"/>
</dbReference>
<feature type="region of interest" description="Disordered" evidence="1">
    <location>
        <begin position="564"/>
        <end position="641"/>
    </location>
</feature>
<evidence type="ECO:0000313" key="3">
    <source>
        <dbReference type="Proteomes" id="UP000634136"/>
    </source>
</evidence>
<dbReference type="Proteomes" id="UP000634136">
    <property type="component" value="Unassembled WGS sequence"/>
</dbReference>
<feature type="compositionally biased region" description="Low complexity" evidence="1">
    <location>
        <begin position="619"/>
        <end position="635"/>
    </location>
</feature>
<keyword evidence="3" id="KW-1185">Reference proteome</keyword>
<name>A0A834SNM6_9FABA</name>
<dbReference type="SUPFAM" id="SSF64182">
    <property type="entry name" value="DHH phosphoesterases"/>
    <property type="match status" value="1"/>
</dbReference>
<feature type="compositionally biased region" description="Basic and acidic residues" evidence="1">
    <location>
        <begin position="566"/>
        <end position="583"/>
    </location>
</feature>
<feature type="compositionally biased region" description="Low complexity" evidence="1">
    <location>
        <begin position="226"/>
        <end position="242"/>
    </location>
</feature>
<feature type="compositionally biased region" description="Polar residues" evidence="1">
    <location>
        <begin position="251"/>
        <end position="265"/>
    </location>
</feature>
<dbReference type="Gene3D" id="3.90.1640.10">
    <property type="entry name" value="inorganic pyrophosphatase (n-terminal core)"/>
    <property type="match status" value="2"/>
</dbReference>
<sequence>MNPSVIILARACTLKVSLLGMSVPEFISMDQQRGYSREIRNGSVTLQKKMVETTRRRTSEPVPDLTDFINDMFFGTTDMGKKTYDLTGASGGPGPGPGPGPILDEYGHGFDDSTRSNRGRLTQEWLEEARRIVAASPSRSASPSRLYGSPRFAVSQPTSSIPPSLERDPLSRSARRKRQVQSFSGDVLSKPAIHSRSKSHTFIPPPPSSHDSSPSMPLHKWFSIDTSPSSSPSHPALSTLPPRHSLPPKSRFQTQSSLPSHSCRTFRTLAPSPDAPSLSPSNHVSHPANSSSLLKSNSLPLSPPKNLVQSAHRRSVLSSTCSLQKIASNPPANEWSTHGEGTQTHCLNGFLKEQRILIHKVLNGELNTKGQIVLSGHPNSTTSMVAAICYAWLLGYRQRESGDGRECVVVPVMNVKRGAMWKLKQAAWLFHHADLDATSLLFADEMDMESIRMTGQLSILVVGQDILSTIGEVGSLCTILTDNYCEDAYDLLQNPVLKKLLLAGILLDTQNLKASTLFSMTRDSEAVQLLLVGSPPNYRYTLFDQLMQDQNATTFVEALNHNYGNHLDESEGNKEHISRERKSTSTPDCEVIIPSPKKNSTDKESAKTNKVSPKSAKLTSPSSQAPTPTSAPSSQAEKESLSGKNTFFLFKWFGFGPK</sequence>
<dbReference type="InterPro" id="IPR038763">
    <property type="entry name" value="DHH_sf"/>
</dbReference>
<evidence type="ECO:0008006" key="4">
    <source>
        <dbReference type="Google" id="ProtNLM"/>
    </source>
</evidence>
<feature type="compositionally biased region" description="Low complexity" evidence="1">
    <location>
        <begin position="269"/>
        <end position="281"/>
    </location>
</feature>
<dbReference type="GO" id="GO:0004309">
    <property type="term" value="F:exopolyphosphatase activity"/>
    <property type="evidence" value="ECO:0007669"/>
    <property type="project" value="TreeGrafter"/>
</dbReference>
<dbReference type="PANTHER" id="PTHR12112">
    <property type="entry name" value="BNIP - RELATED"/>
    <property type="match status" value="1"/>
</dbReference>
<dbReference type="PANTHER" id="PTHR12112:SF39">
    <property type="entry name" value="EG:152A3.5 PROTEIN (FBGN0003116_PN PROTEIN)"/>
    <property type="match status" value="1"/>
</dbReference>
<feature type="region of interest" description="Disordered" evidence="1">
    <location>
        <begin position="134"/>
        <end position="307"/>
    </location>
</feature>
<gene>
    <name evidence="2" type="ORF">G2W53_038184</name>
</gene>
<feature type="compositionally biased region" description="Basic and acidic residues" evidence="1">
    <location>
        <begin position="105"/>
        <end position="115"/>
    </location>
</feature>
<feature type="region of interest" description="Disordered" evidence="1">
    <location>
        <begin position="84"/>
        <end position="117"/>
    </location>
</feature>
<reference evidence="2" key="1">
    <citation type="submission" date="2020-09" db="EMBL/GenBank/DDBJ databases">
        <title>Genome-Enabled Discovery of Anthraquinone Biosynthesis in Senna tora.</title>
        <authorList>
            <person name="Kang S.-H."/>
            <person name="Pandey R.P."/>
            <person name="Lee C.-M."/>
            <person name="Sim J.-S."/>
            <person name="Jeong J.-T."/>
            <person name="Choi B.-S."/>
            <person name="Jung M."/>
            <person name="Ginzburg D."/>
            <person name="Zhao K."/>
            <person name="Won S.Y."/>
            <person name="Oh T.-J."/>
            <person name="Yu Y."/>
            <person name="Kim N.-H."/>
            <person name="Lee O.R."/>
            <person name="Lee T.-H."/>
            <person name="Bashyal P."/>
            <person name="Kim T.-S."/>
            <person name="Lee W.-H."/>
            <person name="Kawkins C."/>
            <person name="Kim C.-K."/>
            <person name="Kim J.S."/>
            <person name="Ahn B.O."/>
            <person name="Rhee S.Y."/>
            <person name="Sohng J.K."/>
        </authorList>
    </citation>
    <scope>NUCLEOTIDE SEQUENCE</scope>
    <source>
        <tissue evidence="2">Leaf</tissue>
    </source>
</reference>
<feature type="compositionally biased region" description="Low complexity" evidence="1">
    <location>
        <begin position="134"/>
        <end position="145"/>
    </location>
</feature>
<evidence type="ECO:0000256" key="1">
    <source>
        <dbReference type="SAM" id="MobiDB-lite"/>
    </source>
</evidence>
<dbReference type="AlphaFoldDB" id="A0A834SNM6"/>
<dbReference type="GO" id="GO:0005737">
    <property type="term" value="C:cytoplasm"/>
    <property type="evidence" value="ECO:0007669"/>
    <property type="project" value="TreeGrafter"/>
</dbReference>
<protein>
    <recommendedName>
        <fullName evidence="4">Exopolyphosphatase</fullName>
    </recommendedName>
</protein>
<organism evidence="2 3">
    <name type="scientific">Senna tora</name>
    <dbReference type="NCBI Taxonomy" id="362788"/>
    <lineage>
        <taxon>Eukaryota</taxon>
        <taxon>Viridiplantae</taxon>
        <taxon>Streptophyta</taxon>
        <taxon>Embryophyta</taxon>
        <taxon>Tracheophyta</taxon>
        <taxon>Spermatophyta</taxon>
        <taxon>Magnoliopsida</taxon>
        <taxon>eudicotyledons</taxon>
        <taxon>Gunneridae</taxon>
        <taxon>Pentapetalae</taxon>
        <taxon>rosids</taxon>
        <taxon>fabids</taxon>
        <taxon>Fabales</taxon>
        <taxon>Fabaceae</taxon>
        <taxon>Caesalpinioideae</taxon>
        <taxon>Cassia clade</taxon>
        <taxon>Senna</taxon>
    </lineage>
</organism>
<feature type="compositionally biased region" description="Low complexity" evidence="1">
    <location>
        <begin position="289"/>
        <end position="307"/>
    </location>
</feature>
<accession>A0A834SNM6</accession>